<keyword evidence="5" id="KW-1185">Reference proteome</keyword>
<dbReference type="SUPFAM" id="SSF52172">
    <property type="entry name" value="CheY-like"/>
    <property type="match status" value="1"/>
</dbReference>
<dbReference type="InterPro" id="IPR001789">
    <property type="entry name" value="Sig_transdc_resp-reg_receiver"/>
</dbReference>
<dbReference type="Pfam" id="PF00072">
    <property type="entry name" value="Response_reg"/>
    <property type="match status" value="1"/>
</dbReference>
<dbReference type="Proteomes" id="UP000305654">
    <property type="component" value="Unassembled WGS sequence"/>
</dbReference>
<feature type="modified residue" description="4-aspartylphosphate" evidence="2">
    <location>
        <position position="53"/>
    </location>
</feature>
<dbReference type="Gene3D" id="3.40.50.2300">
    <property type="match status" value="1"/>
</dbReference>
<dbReference type="OrthoDB" id="8019678at2"/>
<dbReference type="AlphaFoldDB" id="A0A5R9JCD0"/>
<comment type="caution">
    <text evidence="4">The sequence shown here is derived from an EMBL/GenBank/DDBJ whole genome shotgun (WGS) entry which is preliminary data.</text>
</comment>
<name>A0A5R9JCD0_9PROT</name>
<feature type="domain" description="Response regulatory" evidence="3">
    <location>
        <begin position="2"/>
        <end position="118"/>
    </location>
</feature>
<dbReference type="InterPro" id="IPR011006">
    <property type="entry name" value="CheY-like_superfamily"/>
</dbReference>
<dbReference type="GO" id="GO:0000160">
    <property type="term" value="P:phosphorelay signal transduction system"/>
    <property type="evidence" value="ECO:0007669"/>
    <property type="project" value="InterPro"/>
</dbReference>
<accession>A0A5R9JCD0</accession>
<evidence type="ECO:0000313" key="4">
    <source>
        <dbReference type="EMBL" id="TLU71948.1"/>
    </source>
</evidence>
<dbReference type="PROSITE" id="PS50110">
    <property type="entry name" value="RESPONSE_REGULATORY"/>
    <property type="match status" value="1"/>
</dbReference>
<dbReference type="PANTHER" id="PTHR44591">
    <property type="entry name" value="STRESS RESPONSE REGULATOR PROTEIN 1"/>
    <property type="match status" value="1"/>
</dbReference>
<proteinExistence type="predicted"/>
<gene>
    <name evidence="4" type="ORF">FE263_12450</name>
</gene>
<sequence>MCVLLVEDETLIREVMAESLQDAGYEVVEVDSGSVAVEMLRQPPRRFTALVTDFHMPGGVDGSQVAASVREKFPEIPVIIASGRPEALQPRWRDDYDYRLLRKPYLPSELITLLHTLIGPPA</sequence>
<protein>
    <submittedName>
        <fullName evidence="4">Response regulator</fullName>
    </submittedName>
</protein>
<evidence type="ECO:0000259" key="3">
    <source>
        <dbReference type="PROSITE" id="PS50110"/>
    </source>
</evidence>
<keyword evidence="1 2" id="KW-0597">Phosphoprotein</keyword>
<organism evidence="4 5">
    <name type="scientific">Lichenicoccus roseus</name>
    <dbReference type="NCBI Taxonomy" id="2683649"/>
    <lineage>
        <taxon>Bacteria</taxon>
        <taxon>Pseudomonadati</taxon>
        <taxon>Pseudomonadota</taxon>
        <taxon>Alphaproteobacteria</taxon>
        <taxon>Acetobacterales</taxon>
        <taxon>Acetobacteraceae</taxon>
        <taxon>Lichenicoccus</taxon>
    </lineage>
</organism>
<evidence type="ECO:0000313" key="5">
    <source>
        <dbReference type="Proteomes" id="UP000305654"/>
    </source>
</evidence>
<dbReference type="PANTHER" id="PTHR44591:SF21">
    <property type="entry name" value="TWO-COMPONENT RESPONSE REGULATOR"/>
    <property type="match status" value="1"/>
</dbReference>
<dbReference type="EMBL" id="VCDI01000004">
    <property type="protein sequence ID" value="TLU71948.1"/>
    <property type="molecule type" value="Genomic_DNA"/>
</dbReference>
<evidence type="ECO:0000256" key="2">
    <source>
        <dbReference type="PROSITE-ProRule" id="PRU00169"/>
    </source>
</evidence>
<evidence type="ECO:0000256" key="1">
    <source>
        <dbReference type="ARBA" id="ARBA00022553"/>
    </source>
</evidence>
<reference evidence="4 5" key="1">
    <citation type="submission" date="2019-05" db="EMBL/GenBank/DDBJ databases">
        <authorList>
            <person name="Pankratov T."/>
            <person name="Grouzdev D."/>
        </authorList>
    </citation>
    <scope>NUCLEOTIDE SEQUENCE [LARGE SCALE GENOMIC DNA]</scope>
    <source>
        <strain evidence="4 5">KEBCLARHB70R</strain>
    </source>
</reference>
<dbReference type="InterPro" id="IPR050595">
    <property type="entry name" value="Bact_response_regulator"/>
</dbReference>
<dbReference type="SMART" id="SM00448">
    <property type="entry name" value="REC"/>
    <property type="match status" value="1"/>
</dbReference>
<dbReference type="RefSeq" id="WP_138326355.1">
    <property type="nucleotide sequence ID" value="NZ_VCDI01000004.1"/>
</dbReference>